<dbReference type="InterPro" id="IPR002052">
    <property type="entry name" value="DNA_methylase_N6_adenine_CS"/>
</dbReference>
<keyword evidence="3" id="KW-0808">Transferase</keyword>
<evidence type="ECO:0000259" key="5">
    <source>
        <dbReference type="Pfam" id="PF01555"/>
    </source>
</evidence>
<sequence length="264" mass="28895">MIELPTELEPVRVFQGDSLVALRALPDGCADALITDPPYSSGGMVRADRVNHTTDAKYTLTQHAGKRPNFGGDNMDQRAWQSWCYEWLVEAKRIVKPGGYLVTFTDWRQLPALTDVVQWAGWVWRGVNVWDKTEAAKGPHLGYFGYQSEFAVWATNGPCVTKPSLAEGGEGRMPGCFRQAVSVADKHHQTGKPTPVMRWLVRCCPPGGLIVDPFGGSGTTGVAAAHEGRRCLVIEREGPYVEIARQRVGQVLGRDAGSLFGEVA</sequence>
<dbReference type="Proteomes" id="UP000464178">
    <property type="component" value="Chromosome"/>
</dbReference>
<proteinExistence type="inferred from homology"/>
<name>A0A6P2D3X9_9BACT</name>
<dbReference type="AlphaFoldDB" id="A0A6P2D3X9"/>
<accession>A0A6P2D3X9</accession>
<dbReference type="EMBL" id="LR593886">
    <property type="protein sequence ID" value="VTR96018.1"/>
    <property type="molecule type" value="Genomic_DNA"/>
</dbReference>
<protein>
    <recommendedName>
        <fullName evidence="4">Methyltransferase</fullName>
        <ecNumber evidence="4">2.1.1.-</ecNumber>
    </recommendedName>
</protein>
<dbReference type="KEGG" id="gms:SOIL9_16960"/>
<reference evidence="6 7" key="1">
    <citation type="submission" date="2019-05" db="EMBL/GenBank/DDBJ databases">
        <authorList>
            <consortium name="Science for Life Laboratories"/>
        </authorList>
    </citation>
    <scope>NUCLEOTIDE SEQUENCE [LARGE SCALE GENOMIC DNA]</scope>
    <source>
        <strain evidence="6">Soil9</strain>
    </source>
</reference>
<dbReference type="SUPFAM" id="SSF53335">
    <property type="entry name" value="S-adenosyl-L-methionine-dependent methyltransferases"/>
    <property type="match status" value="1"/>
</dbReference>
<dbReference type="EC" id="2.1.1.-" evidence="4"/>
<feature type="domain" description="DNA methylase N-4/N-6" evidence="5">
    <location>
        <begin position="31"/>
        <end position="156"/>
    </location>
</feature>
<dbReference type="PROSITE" id="PS00092">
    <property type="entry name" value="N6_MTASE"/>
    <property type="match status" value="1"/>
</dbReference>
<gene>
    <name evidence="6" type="ORF">SOIL9_16960</name>
</gene>
<dbReference type="GO" id="GO:0008170">
    <property type="term" value="F:N-methyltransferase activity"/>
    <property type="evidence" value="ECO:0007669"/>
    <property type="project" value="InterPro"/>
</dbReference>
<dbReference type="PRINTS" id="PR00508">
    <property type="entry name" value="S21N4MTFRASE"/>
</dbReference>
<dbReference type="InterPro" id="IPR002941">
    <property type="entry name" value="DNA_methylase_N4/N6"/>
</dbReference>
<evidence type="ECO:0000256" key="1">
    <source>
        <dbReference type="ARBA" id="ARBA00006594"/>
    </source>
</evidence>
<dbReference type="InterPro" id="IPR001091">
    <property type="entry name" value="RM_Methyltransferase"/>
</dbReference>
<dbReference type="InterPro" id="IPR029063">
    <property type="entry name" value="SAM-dependent_MTases_sf"/>
</dbReference>
<evidence type="ECO:0000313" key="6">
    <source>
        <dbReference type="EMBL" id="VTR96018.1"/>
    </source>
</evidence>
<comment type="similarity">
    <text evidence="1 4">Belongs to the N(4)/N(6)-methyltransferase family.</text>
</comment>
<keyword evidence="7" id="KW-1185">Reference proteome</keyword>
<feature type="domain" description="DNA methylase N-4/N-6" evidence="5">
    <location>
        <begin position="185"/>
        <end position="245"/>
    </location>
</feature>
<evidence type="ECO:0000256" key="3">
    <source>
        <dbReference type="ARBA" id="ARBA00022679"/>
    </source>
</evidence>
<evidence type="ECO:0000313" key="7">
    <source>
        <dbReference type="Proteomes" id="UP000464178"/>
    </source>
</evidence>
<organism evidence="6 7">
    <name type="scientific">Gemmata massiliana</name>
    <dbReference type="NCBI Taxonomy" id="1210884"/>
    <lineage>
        <taxon>Bacteria</taxon>
        <taxon>Pseudomonadati</taxon>
        <taxon>Planctomycetota</taxon>
        <taxon>Planctomycetia</taxon>
        <taxon>Gemmatales</taxon>
        <taxon>Gemmataceae</taxon>
        <taxon>Gemmata</taxon>
    </lineage>
</organism>
<dbReference type="Pfam" id="PF01555">
    <property type="entry name" value="N6_N4_Mtase"/>
    <property type="match status" value="2"/>
</dbReference>
<keyword evidence="2 6" id="KW-0489">Methyltransferase</keyword>
<dbReference type="REBASE" id="372678">
    <property type="entry name" value="M.Gma9ORF16960P"/>
</dbReference>
<dbReference type="RefSeq" id="WP_197909607.1">
    <property type="nucleotide sequence ID" value="NZ_LR593886.1"/>
</dbReference>
<dbReference type="GO" id="GO:0032259">
    <property type="term" value="P:methylation"/>
    <property type="evidence" value="ECO:0007669"/>
    <property type="project" value="UniProtKB-KW"/>
</dbReference>
<dbReference type="Gene3D" id="3.40.50.150">
    <property type="entry name" value="Vaccinia Virus protein VP39"/>
    <property type="match status" value="1"/>
</dbReference>
<evidence type="ECO:0000256" key="2">
    <source>
        <dbReference type="ARBA" id="ARBA00022603"/>
    </source>
</evidence>
<evidence type="ECO:0000256" key="4">
    <source>
        <dbReference type="RuleBase" id="RU362026"/>
    </source>
</evidence>
<dbReference type="GO" id="GO:0003677">
    <property type="term" value="F:DNA binding"/>
    <property type="evidence" value="ECO:0007669"/>
    <property type="project" value="InterPro"/>
</dbReference>